<accession>A0A918WCV1</accession>
<evidence type="ECO:0000313" key="4">
    <source>
        <dbReference type="EMBL" id="GHA97473.1"/>
    </source>
</evidence>
<dbReference type="GO" id="GO:0004674">
    <property type="term" value="F:protein serine/threonine kinase activity"/>
    <property type="evidence" value="ECO:0007669"/>
    <property type="project" value="UniProtKB-KW"/>
</dbReference>
<keyword evidence="1" id="KW-0723">Serine/threonine-protein kinase</keyword>
<dbReference type="InterPro" id="IPR050267">
    <property type="entry name" value="Anti-sigma-factor_SerPK"/>
</dbReference>
<dbReference type="PANTHER" id="PTHR35526">
    <property type="entry name" value="ANTI-SIGMA-F FACTOR RSBW-RELATED"/>
    <property type="match status" value="1"/>
</dbReference>
<organism evidence="4 5">
    <name type="scientific">Streptomyces termitum</name>
    <dbReference type="NCBI Taxonomy" id="67368"/>
    <lineage>
        <taxon>Bacteria</taxon>
        <taxon>Bacillati</taxon>
        <taxon>Actinomycetota</taxon>
        <taxon>Actinomycetes</taxon>
        <taxon>Kitasatosporales</taxon>
        <taxon>Streptomycetaceae</taxon>
        <taxon>Streptomyces</taxon>
    </lineage>
</organism>
<sequence>MAASIRRHCTIRGPWAAAEARREMHGLVADALLAGEAVSEATEADAMLVVSELVSNAVRHAGGGCSVDLALRPDAMDIDVSDHSREPPRPRSPSPDGDGGYGWGIIARLTSELTVVCHGSGKTVHARIGLPR</sequence>
<dbReference type="EMBL" id="BMUL01000012">
    <property type="protein sequence ID" value="GHA97473.1"/>
    <property type="molecule type" value="Genomic_DNA"/>
</dbReference>
<proteinExistence type="predicted"/>
<dbReference type="Proteomes" id="UP000644020">
    <property type="component" value="Unassembled WGS sequence"/>
</dbReference>
<evidence type="ECO:0000256" key="1">
    <source>
        <dbReference type="ARBA" id="ARBA00022527"/>
    </source>
</evidence>
<comment type="caution">
    <text evidence="4">The sequence shown here is derived from an EMBL/GenBank/DDBJ whole genome shotgun (WGS) entry which is preliminary data.</text>
</comment>
<protein>
    <recommendedName>
        <fullName evidence="3">Histidine kinase/HSP90-like ATPase domain-containing protein</fullName>
    </recommendedName>
</protein>
<keyword evidence="1" id="KW-0808">Transferase</keyword>
<dbReference type="PANTHER" id="PTHR35526:SF3">
    <property type="entry name" value="ANTI-SIGMA-F FACTOR RSBW"/>
    <property type="match status" value="1"/>
</dbReference>
<dbReference type="RefSeq" id="WP_189980472.1">
    <property type="nucleotide sequence ID" value="NZ_BMUL01000012.1"/>
</dbReference>
<dbReference type="InterPro" id="IPR036890">
    <property type="entry name" value="HATPase_C_sf"/>
</dbReference>
<gene>
    <name evidence="4" type="ORF">GCM10010305_46310</name>
</gene>
<keyword evidence="5" id="KW-1185">Reference proteome</keyword>
<dbReference type="Pfam" id="PF13581">
    <property type="entry name" value="HATPase_c_2"/>
    <property type="match status" value="1"/>
</dbReference>
<feature type="region of interest" description="Disordered" evidence="2">
    <location>
        <begin position="77"/>
        <end position="102"/>
    </location>
</feature>
<dbReference type="InterPro" id="IPR003594">
    <property type="entry name" value="HATPase_dom"/>
</dbReference>
<reference evidence="4" key="1">
    <citation type="journal article" date="2014" name="Int. J. Syst. Evol. Microbiol.">
        <title>Complete genome sequence of Corynebacterium casei LMG S-19264T (=DSM 44701T), isolated from a smear-ripened cheese.</title>
        <authorList>
            <consortium name="US DOE Joint Genome Institute (JGI-PGF)"/>
            <person name="Walter F."/>
            <person name="Albersmeier A."/>
            <person name="Kalinowski J."/>
            <person name="Ruckert C."/>
        </authorList>
    </citation>
    <scope>NUCLEOTIDE SEQUENCE</scope>
    <source>
        <strain evidence="4">JCM 4518</strain>
    </source>
</reference>
<keyword evidence="1" id="KW-0418">Kinase</keyword>
<name>A0A918WCV1_9ACTN</name>
<dbReference type="CDD" id="cd16936">
    <property type="entry name" value="HATPase_RsbW-like"/>
    <property type="match status" value="1"/>
</dbReference>
<evidence type="ECO:0000259" key="3">
    <source>
        <dbReference type="Pfam" id="PF13581"/>
    </source>
</evidence>
<dbReference type="Gene3D" id="3.30.565.10">
    <property type="entry name" value="Histidine kinase-like ATPase, C-terminal domain"/>
    <property type="match status" value="1"/>
</dbReference>
<feature type="compositionally biased region" description="Basic and acidic residues" evidence="2">
    <location>
        <begin position="80"/>
        <end position="89"/>
    </location>
</feature>
<evidence type="ECO:0000313" key="5">
    <source>
        <dbReference type="Proteomes" id="UP000644020"/>
    </source>
</evidence>
<dbReference type="SUPFAM" id="SSF55874">
    <property type="entry name" value="ATPase domain of HSP90 chaperone/DNA topoisomerase II/histidine kinase"/>
    <property type="match status" value="1"/>
</dbReference>
<feature type="domain" description="Histidine kinase/HSP90-like ATPase" evidence="3">
    <location>
        <begin position="27"/>
        <end position="127"/>
    </location>
</feature>
<dbReference type="AlphaFoldDB" id="A0A918WCV1"/>
<evidence type="ECO:0000256" key="2">
    <source>
        <dbReference type="SAM" id="MobiDB-lite"/>
    </source>
</evidence>
<reference evidence="4" key="2">
    <citation type="submission" date="2020-09" db="EMBL/GenBank/DDBJ databases">
        <authorList>
            <person name="Sun Q."/>
            <person name="Ohkuma M."/>
        </authorList>
    </citation>
    <scope>NUCLEOTIDE SEQUENCE</scope>
    <source>
        <strain evidence="4">JCM 4518</strain>
    </source>
</reference>